<evidence type="ECO:0000256" key="2">
    <source>
        <dbReference type="ARBA" id="ARBA00022553"/>
    </source>
</evidence>
<keyword evidence="3" id="KW-0832">Ubl conjugation</keyword>
<evidence type="ECO:0000256" key="3">
    <source>
        <dbReference type="ARBA" id="ARBA00022843"/>
    </source>
</evidence>
<feature type="region of interest" description="Disordered" evidence="4">
    <location>
        <begin position="332"/>
        <end position="446"/>
    </location>
</feature>
<feature type="domain" description="TRASH" evidence="5">
    <location>
        <begin position="567"/>
        <end position="601"/>
    </location>
</feature>
<feature type="domain" description="TRASH" evidence="5">
    <location>
        <begin position="777"/>
        <end position="814"/>
    </location>
</feature>
<feature type="compositionally biased region" description="Basic and acidic residues" evidence="4">
    <location>
        <begin position="333"/>
        <end position="416"/>
    </location>
</feature>
<evidence type="ECO:0000256" key="1">
    <source>
        <dbReference type="ARBA" id="ARBA00022499"/>
    </source>
</evidence>
<feature type="compositionally biased region" description="Acidic residues" evidence="4">
    <location>
        <begin position="1048"/>
        <end position="1063"/>
    </location>
</feature>
<dbReference type="SMART" id="SM00746">
    <property type="entry name" value="TRASH"/>
    <property type="match status" value="6"/>
</dbReference>
<dbReference type="Pfam" id="PF12012">
    <property type="entry name" value="DUF3504"/>
    <property type="match status" value="1"/>
</dbReference>
<feature type="compositionally biased region" description="Polar residues" evidence="4">
    <location>
        <begin position="151"/>
        <end position="161"/>
    </location>
</feature>
<evidence type="ECO:0000256" key="4">
    <source>
        <dbReference type="SAM" id="MobiDB-lite"/>
    </source>
</evidence>
<name>A0A8D8V855_9HEMI</name>
<accession>A0A8D8V855</accession>
<organism evidence="6">
    <name type="scientific">Cacopsylla melanoneura</name>
    <dbReference type="NCBI Taxonomy" id="428564"/>
    <lineage>
        <taxon>Eukaryota</taxon>
        <taxon>Metazoa</taxon>
        <taxon>Ecdysozoa</taxon>
        <taxon>Arthropoda</taxon>
        <taxon>Hexapoda</taxon>
        <taxon>Insecta</taxon>
        <taxon>Pterygota</taxon>
        <taxon>Neoptera</taxon>
        <taxon>Paraneoptera</taxon>
        <taxon>Hemiptera</taxon>
        <taxon>Sternorrhyncha</taxon>
        <taxon>Psylloidea</taxon>
        <taxon>Psyllidae</taxon>
        <taxon>Psyllinae</taxon>
        <taxon>Cacopsylla</taxon>
    </lineage>
</organism>
<evidence type="ECO:0000259" key="5">
    <source>
        <dbReference type="SMART" id="SM00746"/>
    </source>
</evidence>
<feature type="compositionally biased region" description="Polar residues" evidence="4">
    <location>
        <begin position="46"/>
        <end position="62"/>
    </location>
</feature>
<feature type="region of interest" description="Disordered" evidence="4">
    <location>
        <begin position="1166"/>
        <end position="1185"/>
    </location>
</feature>
<feature type="region of interest" description="Disordered" evidence="4">
    <location>
        <begin position="1042"/>
        <end position="1073"/>
    </location>
</feature>
<feature type="compositionally biased region" description="Basic residues" evidence="4">
    <location>
        <begin position="139"/>
        <end position="148"/>
    </location>
</feature>
<feature type="compositionally biased region" description="Polar residues" evidence="4">
    <location>
        <begin position="421"/>
        <end position="439"/>
    </location>
</feature>
<dbReference type="InterPro" id="IPR021893">
    <property type="entry name" value="ZMYM2-like_C"/>
</dbReference>
<feature type="compositionally biased region" description="Pro residues" evidence="4">
    <location>
        <begin position="1168"/>
        <end position="1181"/>
    </location>
</feature>
<keyword evidence="2" id="KW-0597">Phosphoprotein</keyword>
<proteinExistence type="predicted"/>
<sequence length="1499" mass="170863">MEKKRKLVDSEEVPDSETINKKKKKKEKIKKEHEENQEGSLEILNKNDTSINLSQDPDSQETNAKKDKKKKKKSIAQNEDQTSGSPLDSNNPENNDSKGEKLKKKKRKLEESGPNEDTNDIANGTTENVEPENNDTKREKRKRPKKAKAQNEVQSNNIAENGENKGNTEVESASTPFVEGDGITTPTTKKPPRNTGETKKQYKRRLKGLREAGLLIDPPVVEGVKKDKRNRKTRKEKRDTQAKKNEELERFRSIVQTNYLKMWKNDQSKWKFNKNVQGKLFKHMFDTSRIPQDMFEILIEYIASSKSPNVHTELNKKCSDVIEAMEKWTSASEEEKKKMKEKEDLTKKMKEKEELTKKAKEKEDLAKKAKEKGKEDAQKKIKEKVVEKPVEEDKPKIKCKKMDIQETKKDVREPSKRLIIKSQSSINESVQSNKKSTPFPQADGPDIEVMDEKYTKNPMRMYEVCKELKKMARNQSVESSSKLAETKKVKKVAALKTQYQIEELTAENLGSIDPSPKSCDGCKKIKPTTIKMDEPGKMFLFCSLYCGIRYKLRRVDTTQGLLKRRCCGHCNRTVVPDDKSLTWKTTNFCDEKCLSKYQQSLGDICGNCNTHIPVKFRGRYILQRNTLSKIFCSAVCRAYHKSANKYCAICCKVSEGSRVMIIGDYKICSQDCLKKFSSYKKTQGNMACCTVCHLNKPVQYDVLSTGDALNHLCSEKCFKAFNFVNKLDVLQCNLCEKFFDKTRQDDAVLCFFDDLYHNYCSRFCYQVYVSERTKKACAWCKGEKNELSMIRRVYENQEYFYCTLNCLNMLNVEKMVTAKSKQCDYCKAYSTDTFYISAYSATKSFCTYKCVYNFHNNVPLISDVRSLVAANVSKTLPPPAAPAPKALPPTKPARVVPNKIIKPKYEVTKILPKIIRQILIKPQEKKEMKNAATQVKPTTSTKRVSCKTTSVTKECQTGDDMGRPLLIPVPVPIYVPSPAAMFSVPFPILVPIPIPIPVPVFIPTTRNSAAGIFKEIKRIQEKIPADPFEAELLMMAEMVASDKKEEGGTTDDDSNAAEDDFDNEGGGMETSNNAFGEDVLQMAIKMACNDLETPSGGLQAVDLDDALQPATITITQAQRTENNSEDIDVQDAMFRGSNRGRKRGSNNKAPMSRAPPIKRQRRTSDLIPQPPQAAPPPPQPPVEIEKPDANMCLKYTFGVNAWRQWVINKNLELEKAAAAGNRKPNTIKLFKPEILQLTADELNFSLCLFVKEVRKPNGTQYAPDTIYYLCLGIQQYLFESGRIDNIFTDPYYEKFTEALDEVCCKFSALYNDTQFIVTRVEEEHLWESKQLGAHSPHVLLNTLMFFNTKHFNLITVEEHMQLSFSHIMKHWKRNPGMGGANIATNCTKAPPGSRNVLLRFYPPQSAIDAPGSRKKKVYEQQENEENPLRCPVRLYEFYLSKCPESVKTRNDVFYLLPERSCVPDSPVWYSTTPLNKEALMKMLHRIKMVKEINIAFLSL</sequence>
<feature type="region of interest" description="Disordered" evidence="4">
    <location>
        <begin position="1"/>
        <end position="244"/>
    </location>
</feature>
<dbReference type="PANTHER" id="PTHR45736">
    <property type="entry name" value="ZINC FINGER MYM-TYPE PROTEIN"/>
    <property type="match status" value="1"/>
</dbReference>
<feature type="compositionally biased region" description="Basic residues" evidence="4">
    <location>
        <begin position="226"/>
        <end position="235"/>
    </location>
</feature>
<feature type="domain" description="TRASH" evidence="5">
    <location>
        <begin position="605"/>
        <end position="644"/>
    </location>
</feature>
<dbReference type="Pfam" id="PF10180">
    <property type="entry name" value="WKF"/>
    <property type="match status" value="1"/>
</dbReference>
<dbReference type="EMBL" id="HBUF01357779">
    <property type="protein sequence ID" value="CAG6718681.1"/>
    <property type="molecule type" value="Transcribed_RNA"/>
</dbReference>
<feature type="compositionally biased region" description="Polar residues" evidence="4">
    <location>
        <begin position="75"/>
        <end position="94"/>
    </location>
</feature>
<dbReference type="InterPro" id="IPR051284">
    <property type="entry name" value="ZnF_MYMT-QRICH1"/>
</dbReference>
<feature type="domain" description="TRASH" evidence="5">
    <location>
        <begin position="647"/>
        <end position="680"/>
    </location>
</feature>
<dbReference type="InterPro" id="IPR057926">
    <property type="entry name" value="QRICH1_dom"/>
</dbReference>
<protein>
    <submittedName>
        <fullName evidence="6">Zinc finger MYM-type protein 3</fullName>
    </submittedName>
</protein>
<feature type="domain" description="TRASH" evidence="5">
    <location>
        <begin position="689"/>
        <end position="725"/>
    </location>
</feature>
<reference evidence="6" key="1">
    <citation type="submission" date="2021-05" db="EMBL/GenBank/DDBJ databases">
        <authorList>
            <person name="Alioto T."/>
            <person name="Alioto T."/>
            <person name="Gomez Garrido J."/>
        </authorList>
    </citation>
    <scope>NUCLEOTIDE SEQUENCE</scope>
</reference>
<feature type="domain" description="TRASH" evidence="5">
    <location>
        <begin position="519"/>
        <end position="554"/>
    </location>
</feature>
<dbReference type="PANTHER" id="PTHR45736:SF1">
    <property type="entry name" value="WITHOUT CHILDREN, ISOFORM B"/>
    <property type="match status" value="1"/>
</dbReference>
<evidence type="ECO:0000313" key="6">
    <source>
        <dbReference type="EMBL" id="CAG6718681.1"/>
    </source>
</evidence>
<dbReference type="InterPro" id="IPR011017">
    <property type="entry name" value="TRASH_dom"/>
</dbReference>
<dbReference type="Pfam" id="PF25561">
    <property type="entry name" value="QRICH1"/>
    <property type="match status" value="1"/>
</dbReference>
<feature type="region of interest" description="Disordered" evidence="4">
    <location>
        <begin position="1115"/>
        <end position="1161"/>
    </location>
</feature>
<dbReference type="InterPro" id="IPR019327">
    <property type="entry name" value="WKF"/>
</dbReference>
<keyword evidence="1" id="KW-1017">Isopeptide bond</keyword>